<evidence type="ECO:0000259" key="3">
    <source>
        <dbReference type="SMART" id="SM00829"/>
    </source>
</evidence>
<dbReference type="GO" id="GO:0070402">
    <property type="term" value="F:NADPH binding"/>
    <property type="evidence" value="ECO:0007669"/>
    <property type="project" value="TreeGrafter"/>
</dbReference>
<dbReference type="PANTHER" id="PTHR48106">
    <property type="entry name" value="QUINONE OXIDOREDUCTASE PIG3-RELATED"/>
    <property type="match status" value="1"/>
</dbReference>
<comment type="caution">
    <text evidence="4">The sequence shown here is derived from an EMBL/GenBank/DDBJ whole genome shotgun (WGS) entry which is preliminary data.</text>
</comment>
<dbReference type="InterPro" id="IPR011032">
    <property type="entry name" value="GroES-like_sf"/>
</dbReference>
<evidence type="ECO:0000256" key="2">
    <source>
        <dbReference type="ARBA" id="ARBA00023002"/>
    </source>
</evidence>
<evidence type="ECO:0000313" key="4">
    <source>
        <dbReference type="EMBL" id="GGC60649.1"/>
    </source>
</evidence>
<evidence type="ECO:0000256" key="1">
    <source>
        <dbReference type="ARBA" id="ARBA00022857"/>
    </source>
</evidence>
<dbReference type="Pfam" id="PF00107">
    <property type="entry name" value="ADH_zinc_N"/>
    <property type="match status" value="1"/>
</dbReference>
<reference evidence="4" key="1">
    <citation type="journal article" date="2014" name="Int. J. Syst. Evol. Microbiol.">
        <title>Complete genome sequence of Corynebacterium casei LMG S-19264T (=DSM 44701T), isolated from a smear-ripened cheese.</title>
        <authorList>
            <consortium name="US DOE Joint Genome Institute (JGI-PGF)"/>
            <person name="Walter F."/>
            <person name="Albersmeier A."/>
            <person name="Kalinowski J."/>
            <person name="Ruckert C."/>
        </authorList>
    </citation>
    <scope>NUCLEOTIDE SEQUENCE</scope>
    <source>
        <strain evidence="4">CGMCC 1.12919</strain>
    </source>
</reference>
<dbReference type="EMBL" id="BMGG01000003">
    <property type="protein sequence ID" value="GGC60649.1"/>
    <property type="molecule type" value="Genomic_DNA"/>
</dbReference>
<reference evidence="4" key="2">
    <citation type="submission" date="2020-09" db="EMBL/GenBank/DDBJ databases">
        <authorList>
            <person name="Sun Q."/>
            <person name="Zhou Y."/>
        </authorList>
    </citation>
    <scope>NUCLEOTIDE SEQUENCE</scope>
    <source>
        <strain evidence="4">CGMCC 1.12919</strain>
    </source>
</reference>
<dbReference type="PANTHER" id="PTHR48106:SF18">
    <property type="entry name" value="QUINONE OXIDOREDUCTASE PIG3"/>
    <property type="match status" value="1"/>
</dbReference>
<dbReference type="AlphaFoldDB" id="A0A916U7A9"/>
<evidence type="ECO:0000313" key="5">
    <source>
        <dbReference type="Proteomes" id="UP000637002"/>
    </source>
</evidence>
<dbReference type="SUPFAM" id="SSF51735">
    <property type="entry name" value="NAD(P)-binding Rossmann-fold domains"/>
    <property type="match status" value="1"/>
</dbReference>
<feature type="domain" description="Enoyl reductase (ER)" evidence="3">
    <location>
        <begin position="19"/>
        <end position="372"/>
    </location>
</feature>
<keyword evidence="2" id="KW-0560">Oxidoreductase</keyword>
<dbReference type="InterPro" id="IPR020843">
    <property type="entry name" value="ER"/>
</dbReference>
<organism evidence="4 5">
    <name type="scientific">Chelatococcus reniformis</name>
    <dbReference type="NCBI Taxonomy" id="1494448"/>
    <lineage>
        <taxon>Bacteria</taxon>
        <taxon>Pseudomonadati</taxon>
        <taxon>Pseudomonadota</taxon>
        <taxon>Alphaproteobacteria</taxon>
        <taxon>Hyphomicrobiales</taxon>
        <taxon>Chelatococcaceae</taxon>
        <taxon>Chelatococcus</taxon>
    </lineage>
</organism>
<dbReference type="RefSeq" id="WP_188608921.1">
    <property type="nucleotide sequence ID" value="NZ_BMGG01000003.1"/>
</dbReference>
<dbReference type="Proteomes" id="UP000637002">
    <property type="component" value="Unassembled WGS sequence"/>
</dbReference>
<dbReference type="CDD" id="cd08291">
    <property type="entry name" value="ETR_like_1"/>
    <property type="match status" value="1"/>
</dbReference>
<dbReference type="InterPro" id="IPR013149">
    <property type="entry name" value="ADH-like_C"/>
</dbReference>
<protein>
    <submittedName>
        <fullName evidence="4">NADH oxidoreductase</fullName>
    </submittedName>
</protein>
<proteinExistence type="predicted"/>
<gene>
    <name evidence="4" type="ORF">GCM10010994_19080</name>
</gene>
<dbReference type="GO" id="GO:0016651">
    <property type="term" value="F:oxidoreductase activity, acting on NAD(P)H"/>
    <property type="evidence" value="ECO:0007669"/>
    <property type="project" value="TreeGrafter"/>
</dbReference>
<dbReference type="Gene3D" id="3.40.50.720">
    <property type="entry name" value="NAD(P)-binding Rossmann-like Domain"/>
    <property type="match status" value="1"/>
</dbReference>
<dbReference type="SMART" id="SM00829">
    <property type="entry name" value="PKS_ER"/>
    <property type="match status" value="1"/>
</dbReference>
<sequence length="377" mass="39148">MATTATTGLELRSRISRDGELDLSLVDVPVPTPAAGEVLVRVEASPINPSDLGLLLGPADVATIRGGGTATHPKVTAKVPAQRLGGLGARLDQSMAVGNEGAGVVIAAGSGAEPLVGRTVAMLGGAMYAQHRLIKAADCLVLPEGTTAAAGASCFVNPLTSLGMTETMRMEGHTALVHTAAASNLGQMLVKICKKDGIGLVNIVRSAEQAKILKDLGATYVLDSTSPDFAAELTEAIAATGATIAFDAIGGGKLAGQILVAMEAALNRKAGAYSRYGSTTHKQVYIYGALDVRPSEIDRSVGMAWGVGGWLLTYFLMKIGPEANKRLRDRVVAELHTTFASHYTAEISLTEALKPDVIAAYAKRATGEKYLINPNKE</sequence>
<dbReference type="Gene3D" id="3.90.180.10">
    <property type="entry name" value="Medium-chain alcohol dehydrogenases, catalytic domain"/>
    <property type="match status" value="1"/>
</dbReference>
<dbReference type="SUPFAM" id="SSF50129">
    <property type="entry name" value="GroES-like"/>
    <property type="match status" value="1"/>
</dbReference>
<dbReference type="InterPro" id="IPR036291">
    <property type="entry name" value="NAD(P)-bd_dom_sf"/>
</dbReference>
<keyword evidence="1" id="KW-0521">NADP</keyword>
<accession>A0A916U7A9</accession>
<name>A0A916U7A9_9HYPH</name>
<keyword evidence="5" id="KW-1185">Reference proteome</keyword>